<gene>
    <name evidence="2" type="ORF">FRACYDRAFT_244859</name>
</gene>
<dbReference type="OrthoDB" id="441583at2759"/>
<name>A0A1E7F0W4_9STRA</name>
<dbReference type="EMBL" id="KV784366">
    <property type="protein sequence ID" value="OEU11736.1"/>
    <property type="molecule type" value="Genomic_DNA"/>
</dbReference>
<evidence type="ECO:0000256" key="1">
    <source>
        <dbReference type="SAM" id="MobiDB-lite"/>
    </source>
</evidence>
<evidence type="ECO:0000313" key="3">
    <source>
        <dbReference type="Proteomes" id="UP000095751"/>
    </source>
</evidence>
<dbReference type="InParanoid" id="A0A1E7F0W4"/>
<protein>
    <submittedName>
        <fullName evidence="2">Uncharacterized protein</fullName>
    </submittedName>
</protein>
<dbReference type="AlphaFoldDB" id="A0A1E7F0W4"/>
<feature type="compositionally biased region" description="Basic and acidic residues" evidence="1">
    <location>
        <begin position="179"/>
        <end position="189"/>
    </location>
</feature>
<dbReference type="KEGG" id="fcy:FRACYDRAFT_244859"/>
<organism evidence="2 3">
    <name type="scientific">Fragilariopsis cylindrus CCMP1102</name>
    <dbReference type="NCBI Taxonomy" id="635003"/>
    <lineage>
        <taxon>Eukaryota</taxon>
        <taxon>Sar</taxon>
        <taxon>Stramenopiles</taxon>
        <taxon>Ochrophyta</taxon>
        <taxon>Bacillariophyta</taxon>
        <taxon>Bacillariophyceae</taxon>
        <taxon>Bacillariophycidae</taxon>
        <taxon>Bacillariales</taxon>
        <taxon>Bacillariaceae</taxon>
        <taxon>Fragilariopsis</taxon>
    </lineage>
</organism>
<proteinExistence type="predicted"/>
<evidence type="ECO:0000313" key="2">
    <source>
        <dbReference type="EMBL" id="OEU11736.1"/>
    </source>
</evidence>
<keyword evidence="3" id="KW-1185">Reference proteome</keyword>
<sequence>MPWRKCYTCDYHLDYKNDTERYRVDGECNYCAGEGICRECKTKCYDCNGIECCDNCCRGYFDPNIGVICEECVGDLISCEGPCKKKLCKECIGHCLTRCKNCDDDCCKDCVGNNDYSLQCCGYKFCKNCLEEHVDVESFDGKGRCEYNPDYLKEEDEYEKRLESLHFKEGDDEYEEESVQEKVQDRVSEVDLTAGNEIR</sequence>
<feature type="region of interest" description="Disordered" evidence="1">
    <location>
        <begin position="169"/>
        <end position="199"/>
    </location>
</feature>
<dbReference type="Proteomes" id="UP000095751">
    <property type="component" value="Unassembled WGS sequence"/>
</dbReference>
<accession>A0A1E7F0W4</accession>
<reference evidence="2 3" key="1">
    <citation type="submission" date="2016-09" db="EMBL/GenBank/DDBJ databases">
        <title>Extensive genetic diversity and differential bi-allelic expression allows diatom success in the polar Southern Ocean.</title>
        <authorList>
            <consortium name="DOE Joint Genome Institute"/>
            <person name="Mock T."/>
            <person name="Otillar R.P."/>
            <person name="Strauss J."/>
            <person name="Dupont C."/>
            <person name="Frickenhaus S."/>
            <person name="Maumus F."/>
            <person name="Mcmullan M."/>
            <person name="Sanges R."/>
            <person name="Schmutz J."/>
            <person name="Toseland A."/>
            <person name="Valas R."/>
            <person name="Veluchamy A."/>
            <person name="Ward B.J."/>
            <person name="Allen A."/>
            <person name="Barry K."/>
            <person name="Falciatore A."/>
            <person name="Ferrante M."/>
            <person name="Fortunato A.E."/>
            <person name="Gloeckner G."/>
            <person name="Gruber A."/>
            <person name="Hipkin R."/>
            <person name="Janech M."/>
            <person name="Kroth P."/>
            <person name="Leese F."/>
            <person name="Lindquist E."/>
            <person name="Lyon B.R."/>
            <person name="Martin J."/>
            <person name="Mayer C."/>
            <person name="Parker M."/>
            <person name="Quesneville H."/>
            <person name="Raymond J."/>
            <person name="Uhlig C."/>
            <person name="Valentin K.U."/>
            <person name="Worden A.Z."/>
            <person name="Armbrust E.V."/>
            <person name="Bowler C."/>
            <person name="Green B."/>
            <person name="Moulton V."/>
            <person name="Van Oosterhout C."/>
            <person name="Grigoriev I."/>
        </authorList>
    </citation>
    <scope>NUCLEOTIDE SEQUENCE [LARGE SCALE GENOMIC DNA]</scope>
    <source>
        <strain evidence="2 3">CCMP1102</strain>
    </source>
</reference>